<keyword evidence="1" id="KW-0472">Membrane</keyword>
<sequence>MVLVSIRPESLIANLGMIQLCIGIVGGMLWLVVRNRAFVTDNLVKA</sequence>
<proteinExistence type="predicted"/>
<organism evidence="2 3">
    <name type="scientific">Vibrio maritimus</name>
    <dbReference type="NCBI Taxonomy" id="990268"/>
    <lineage>
        <taxon>Bacteria</taxon>
        <taxon>Pseudomonadati</taxon>
        <taxon>Pseudomonadota</taxon>
        <taxon>Gammaproteobacteria</taxon>
        <taxon>Vibrionales</taxon>
        <taxon>Vibrionaceae</taxon>
        <taxon>Vibrio</taxon>
    </lineage>
</organism>
<evidence type="ECO:0000313" key="2">
    <source>
        <dbReference type="EMBL" id="GAL20537.1"/>
    </source>
</evidence>
<feature type="transmembrane region" description="Helical" evidence="1">
    <location>
        <begin position="12"/>
        <end position="33"/>
    </location>
</feature>
<dbReference type="STRING" id="990268.JCM19235_3539"/>
<dbReference type="Proteomes" id="UP000029228">
    <property type="component" value="Unassembled WGS sequence"/>
</dbReference>
<keyword evidence="1" id="KW-1133">Transmembrane helix</keyword>
<evidence type="ECO:0000256" key="1">
    <source>
        <dbReference type="SAM" id="Phobius"/>
    </source>
</evidence>
<keyword evidence="3" id="KW-1185">Reference proteome</keyword>
<keyword evidence="1" id="KW-0812">Transmembrane</keyword>
<evidence type="ECO:0000313" key="3">
    <source>
        <dbReference type="Proteomes" id="UP000029228"/>
    </source>
</evidence>
<reference evidence="2 3" key="1">
    <citation type="submission" date="2014-09" db="EMBL/GenBank/DDBJ databases">
        <title>Vibrio maritimus JCM 19235. (C45) whole genome shotgun sequence.</title>
        <authorList>
            <person name="Sawabe T."/>
            <person name="Meirelles P."/>
            <person name="Nakanishi M."/>
            <person name="Sayaka M."/>
            <person name="Hattori M."/>
            <person name="Ohkuma M."/>
        </authorList>
    </citation>
    <scope>NUCLEOTIDE SEQUENCE [LARGE SCALE GENOMIC DNA]</scope>
    <source>
        <strain evidence="3">JCM19235</strain>
    </source>
</reference>
<accession>A0A090SME3</accession>
<comment type="caution">
    <text evidence="2">The sequence shown here is derived from an EMBL/GenBank/DDBJ whole genome shotgun (WGS) entry which is preliminary data.</text>
</comment>
<dbReference type="EMBL" id="BBMR01000006">
    <property type="protein sequence ID" value="GAL20537.1"/>
    <property type="molecule type" value="Genomic_DNA"/>
</dbReference>
<protein>
    <submittedName>
        <fullName evidence="2">Membrane transport protein</fullName>
    </submittedName>
</protein>
<name>A0A090SME3_9VIBR</name>
<dbReference type="AlphaFoldDB" id="A0A090SME3"/>
<gene>
    <name evidence="2" type="ORF">JCM19235_3539</name>
</gene>